<sequence>MPPSLRPKQNNRLRPYTTSRPSFFPHSQNFAIYGGVFIAGDHQGAWHELSAPEHSANSGLGGSREAEANSYNDIPKQKKISRNFVRSQHNLKRRDEWIFSIGEQKDETVGQSKVIIQTFVGRRARQLWQSTIDYAQRLVNPNLLNIVGTSSEDDRAHYILFDAAQLNDTCSLIAAGLRLGEMETTVFGMRIVYGIASGLDFLAKISPSLSPINVGIESFDVFSDDFGDTVLTFIPHGEQEQTKQRGKRNDPVQLSWLKGNVMHYNVNKDDIALFDSLVTKLFNDANCVIYRDRLDHNDDDDLEVESSNGSQKQCKTDSPQDSRAYPPEVKSIACR</sequence>
<evidence type="ECO:0000313" key="2">
    <source>
        <dbReference type="EMBL" id="KIK60895.1"/>
    </source>
</evidence>
<evidence type="ECO:0000313" key="3">
    <source>
        <dbReference type="Proteomes" id="UP000053593"/>
    </source>
</evidence>
<proteinExistence type="predicted"/>
<protein>
    <submittedName>
        <fullName evidence="2">Uncharacterized protein</fullName>
    </submittedName>
</protein>
<accession>A0A0D0BAY3</accession>
<feature type="region of interest" description="Disordered" evidence="1">
    <location>
        <begin position="1"/>
        <end position="20"/>
    </location>
</feature>
<feature type="region of interest" description="Disordered" evidence="1">
    <location>
        <begin position="300"/>
        <end position="335"/>
    </location>
</feature>
<dbReference type="OrthoDB" id="3026831at2759"/>
<evidence type="ECO:0000256" key="1">
    <source>
        <dbReference type="SAM" id="MobiDB-lite"/>
    </source>
</evidence>
<dbReference type="AlphaFoldDB" id="A0A0D0BAY3"/>
<gene>
    <name evidence="2" type="ORF">GYMLUDRAFT_244048</name>
</gene>
<dbReference type="HOGENOM" id="CLU_035255_0_0_1"/>
<dbReference type="EMBL" id="KN834773">
    <property type="protein sequence ID" value="KIK60895.1"/>
    <property type="molecule type" value="Genomic_DNA"/>
</dbReference>
<organism evidence="2 3">
    <name type="scientific">Collybiopsis luxurians FD-317 M1</name>
    <dbReference type="NCBI Taxonomy" id="944289"/>
    <lineage>
        <taxon>Eukaryota</taxon>
        <taxon>Fungi</taxon>
        <taxon>Dikarya</taxon>
        <taxon>Basidiomycota</taxon>
        <taxon>Agaricomycotina</taxon>
        <taxon>Agaricomycetes</taxon>
        <taxon>Agaricomycetidae</taxon>
        <taxon>Agaricales</taxon>
        <taxon>Marasmiineae</taxon>
        <taxon>Omphalotaceae</taxon>
        <taxon>Collybiopsis</taxon>
        <taxon>Collybiopsis luxurians</taxon>
    </lineage>
</organism>
<keyword evidence="3" id="KW-1185">Reference proteome</keyword>
<feature type="compositionally biased region" description="Polar residues" evidence="1">
    <location>
        <begin position="7"/>
        <end position="20"/>
    </location>
</feature>
<reference evidence="2 3" key="1">
    <citation type="submission" date="2014-04" db="EMBL/GenBank/DDBJ databases">
        <title>Evolutionary Origins and Diversification of the Mycorrhizal Mutualists.</title>
        <authorList>
            <consortium name="DOE Joint Genome Institute"/>
            <consortium name="Mycorrhizal Genomics Consortium"/>
            <person name="Kohler A."/>
            <person name="Kuo A."/>
            <person name="Nagy L.G."/>
            <person name="Floudas D."/>
            <person name="Copeland A."/>
            <person name="Barry K.W."/>
            <person name="Cichocki N."/>
            <person name="Veneault-Fourrey C."/>
            <person name="LaButti K."/>
            <person name="Lindquist E.A."/>
            <person name="Lipzen A."/>
            <person name="Lundell T."/>
            <person name="Morin E."/>
            <person name="Murat C."/>
            <person name="Riley R."/>
            <person name="Ohm R."/>
            <person name="Sun H."/>
            <person name="Tunlid A."/>
            <person name="Henrissat B."/>
            <person name="Grigoriev I.V."/>
            <person name="Hibbett D.S."/>
            <person name="Martin F."/>
        </authorList>
    </citation>
    <scope>NUCLEOTIDE SEQUENCE [LARGE SCALE GENOMIC DNA]</scope>
    <source>
        <strain evidence="2 3">FD-317 M1</strain>
    </source>
</reference>
<dbReference type="Proteomes" id="UP000053593">
    <property type="component" value="Unassembled WGS sequence"/>
</dbReference>
<name>A0A0D0BAY3_9AGAR</name>